<sequence>MRLARVPEFPRLWVVRQGRGNRCVDNVTSAGRFSAGAPSRAARGRLSVGPVPADGDDTFIVGCPAAVVTPVAGTARATAGSGNTIGSGM</sequence>
<evidence type="ECO:0000313" key="2">
    <source>
        <dbReference type="Proteomes" id="UP000000657"/>
    </source>
</evidence>
<organism evidence="1 2">
    <name type="scientific">Frankia alni (strain DSM 45986 / CECT 9034 / ACN14a)</name>
    <dbReference type="NCBI Taxonomy" id="326424"/>
    <lineage>
        <taxon>Bacteria</taxon>
        <taxon>Bacillati</taxon>
        <taxon>Actinomycetota</taxon>
        <taxon>Actinomycetes</taxon>
        <taxon>Frankiales</taxon>
        <taxon>Frankiaceae</taxon>
        <taxon>Frankia</taxon>
    </lineage>
</organism>
<dbReference type="STRING" id="326424.FRAAL4148"/>
<dbReference type="EMBL" id="CT573213">
    <property type="protein sequence ID" value="CAJ62790.1"/>
    <property type="molecule type" value="Genomic_DNA"/>
</dbReference>
<evidence type="ECO:0000313" key="1">
    <source>
        <dbReference type="EMBL" id="CAJ62790.1"/>
    </source>
</evidence>
<accession>Q0RI81</accession>
<proteinExistence type="predicted"/>
<name>Q0RI81_FRAAA</name>
<dbReference type="Proteomes" id="UP000000657">
    <property type="component" value="Chromosome"/>
</dbReference>
<dbReference type="HOGENOM" id="CLU_2450287_0_0_11"/>
<dbReference type="KEGG" id="fal:FRAAL4148"/>
<protein>
    <submittedName>
        <fullName evidence="1">Uncharacterized protein</fullName>
    </submittedName>
</protein>
<keyword evidence="2" id="KW-1185">Reference proteome</keyword>
<gene>
    <name evidence="1" type="ordered locus">FRAAL4148</name>
</gene>
<dbReference type="AlphaFoldDB" id="Q0RI81"/>
<reference evidence="1 2" key="1">
    <citation type="journal article" date="2007" name="Genome Res.">
        <title>Genome characteristics of facultatively symbiotic Frankia sp. strains reflect host range and host plant biogeography.</title>
        <authorList>
            <person name="Normand P."/>
            <person name="Lapierre P."/>
            <person name="Tisa L.S."/>
            <person name="Gogarten J.P."/>
            <person name="Alloisio N."/>
            <person name="Bagnarol E."/>
            <person name="Bassi C.A."/>
            <person name="Berry A.M."/>
            <person name="Bickhart D.M."/>
            <person name="Choisne N."/>
            <person name="Couloux A."/>
            <person name="Cournoyer B."/>
            <person name="Cruveiller S."/>
            <person name="Daubin V."/>
            <person name="Demange N."/>
            <person name="Francino M.P."/>
            <person name="Goltsman E."/>
            <person name="Huang Y."/>
            <person name="Kopp O.R."/>
            <person name="Labarre L."/>
            <person name="Lapidus A."/>
            <person name="Lavire C."/>
            <person name="Marechal J."/>
            <person name="Martinez M."/>
            <person name="Mastronunzio J.E."/>
            <person name="Mullin B.C."/>
            <person name="Niemann J."/>
            <person name="Pujic P."/>
            <person name="Rawnsley T."/>
            <person name="Rouy Z."/>
            <person name="Schenowitz C."/>
            <person name="Sellstedt A."/>
            <person name="Tavares F."/>
            <person name="Tomkins J.P."/>
            <person name="Vallenet D."/>
            <person name="Valverde C."/>
            <person name="Wall L.G."/>
            <person name="Wang Y."/>
            <person name="Medigue C."/>
            <person name="Benson D.R."/>
        </authorList>
    </citation>
    <scope>NUCLEOTIDE SEQUENCE [LARGE SCALE GENOMIC DNA]</scope>
    <source>
        <strain evidence="2">DSM 45986 / CECT 9034 / ACN14a</strain>
    </source>
</reference>